<organism evidence="1 2">
    <name type="scientific">Cesiribacter andamanensis AMV16</name>
    <dbReference type="NCBI Taxonomy" id="1279009"/>
    <lineage>
        <taxon>Bacteria</taxon>
        <taxon>Pseudomonadati</taxon>
        <taxon>Bacteroidota</taxon>
        <taxon>Cytophagia</taxon>
        <taxon>Cytophagales</taxon>
        <taxon>Cesiribacteraceae</taxon>
        <taxon>Cesiribacter</taxon>
    </lineage>
</organism>
<dbReference type="Proteomes" id="UP000011910">
    <property type="component" value="Unassembled WGS sequence"/>
</dbReference>
<comment type="caution">
    <text evidence="1">The sequence shown here is derived from an EMBL/GenBank/DDBJ whole genome shotgun (WGS) entry which is preliminary data.</text>
</comment>
<sequence length="129" mass="14587">MMQKTLLDQPYAQIVFDPDRKRLYQTWIGFATANEFIAAIDVSVRCFQQHEVETILSDTTDQAVLSKAGSDYAASVMPELMKNGMKKIAFVLPRSAFVRLSLQNFKKNADSELIGNFSSREEAEAWLDS</sequence>
<evidence type="ECO:0000313" key="2">
    <source>
        <dbReference type="Proteomes" id="UP000011910"/>
    </source>
</evidence>
<dbReference type="EMBL" id="AODQ01000119">
    <property type="protein sequence ID" value="EMR01389.1"/>
    <property type="molecule type" value="Genomic_DNA"/>
</dbReference>
<proteinExistence type="predicted"/>
<protein>
    <recommendedName>
        <fullName evidence="3">STAS/SEC14 domain-containing protein</fullName>
    </recommendedName>
</protein>
<accession>M7NSD7</accession>
<keyword evidence="2" id="KW-1185">Reference proteome</keyword>
<gene>
    <name evidence="1" type="ORF">ADICEAN_03477</name>
</gene>
<reference evidence="1 2" key="1">
    <citation type="journal article" date="2013" name="Genome Announc.">
        <title>Draft Genome Sequence of Cesiribacter andamanensis Strain AMV16T, Isolated from a Soil Sample from a Mud Volcano in the Andaman Islands, India.</title>
        <authorList>
            <person name="Shivaji S."/>
            <person name="Ara S."/>
            <person name="Begum Z."/>
            <person name="Srinivas T.N."/>
            <person name="Singh A."/>
            <person name="Kumar Pinnaka A."/>
        </authorList>
    </citation>
    <scope>NUCLEOTIDE SEQUENCE [LARGE SCALE GENOMIC DNA]</scope>
    <source>
        <strain evidence="1 2">AMV16</strain>
    </source>
</reference>
<dbReference type="OrthoDB" id="893334at2"/>
<evidence type="ECO:0008006" key="3">
    <source>
        <dbReference type="Google" id="ProtNLM"/>
    </source>
</evidence>
<dbReference type="AlphaFoldDB" id="M7NSD7"/>
<dbReference type="STRING" id="1279009.ADICEAN_03477"/>
<evidence type="ECO:0000313" key="1">
    <source>
        <dbReference type="EMBL" id="EMR01389.1"/>
    </source>
</evidence>
<dbReference type="RefSeq" id="WP_009196859.1">
    <property type="nucleotide sequence ID" value="NZ_AODQ01000119.1"/>
</dbReference>
<name>M7NSD7_9BACT</name>